<proteinExistence type="inferred from homology"/>
<dbReference type="FunFam" id="3.40.50.300:FF:000494">
    <property type="entry name" value="tRNA modification GTPase MnmE"/>
    <property type="match status" value="1"/>
</dbReference>
<comment type="subunit">
    <text evidence="10">Homodimer. Heterotetramer of two MnmE and two MnmG subunits.</text>
</comment>
<dbReference type="InterPro" id="IPR027266">
    <property type="entry name" value="TrmE/GcvT-like"/>
</dbReference>
<dbReference type="GO" id="GO:0003924">
    <property type="term" value="F:GTPase activity"/>
    <property type="evidence" value="ECO:0007669"/>
    <property type="project" value="UniProtKB-UniRule"/>
</dbReference>
<dbReference type="Pfam" id="PF01926">
    <property type="entry name" value="MMR_HSR1"/>
    <property type="match status" value="1"/>
</dbReference>
<feature type="binding site" evidence="10">
    <location>
        <position position="248"/>
    </location>
    <ligand>
        <name>K(+)</name>
        <dbReference type="ChEBI" id="CHEBI:29103"/>
    </ligand>
</feature>
<dbReference type="EMBL" id="DVMT01000015">
    <property type="protein sequence ID" value="HIU39972.1"/>
    <property type="molecule type" value="Genomic_DNA"/>
</dbReference>
<keyword evidence="4 10" id="KW-0479">Metal-binding</keyword>
<evidence type="ECO:0000256" key="5">
    <source>
        <dbReference type="ARBA" id="ARBA00022741"/>
    </source>
</evidence>
<dbReference type="InterPro" id="IPR027368">
    <property type="entry name" value="MnmE_dom2"/>
</dbReference>
<feature type="binding site" evidence="10">
    <location>
        <position position="21"/>
    </location>
    <ligand>
        <name>(6S)-5-formyl-5,6,7,8-tetrahydrofolate</name>
        <dbReference type="ChEBI" id="CHEBI:57457"/>
    </ligand>
</feature>
<gene>
    <name evidence="10 13" type="primary">mnmE</name>
    <name evidence="10" type="synonym">trmE</name>
    <name evidence="13" type="ORF">IAB68_01540</name>
</gene>
<evidence type="ECO:0000256" key="4">
    <source>
        <dbReference type="ARBA" id="ARBA00022723"/>
    </source>
</evidence>
<keyword evidence="5 10" id="KW-0547">Nucleotide-binding</keyword>
<keyword evidence="6 10" id="KW-0378">Hydrolase</keyword>
<dbReference type="Gene3D" id="3.40.50.300">
    <property type="entry name" value="P-loop containing nucleotide triphosphate hydrolases"/>
    <property type="match status" value="1"/>
</dbReference>
<dbReference type="Gene3D" id="1.20.120.430">
    <property type="entry name" value="tRNA modification GTPase MnmE domain 2"/>
    <property type="match status" value="1"/>
</dbReference>
<reference evidence="13" key="1">
    <citation type="submission" date="2020-10" db="EMBL/GenBank/DDBJ databases">
        <authorList>
            <person name="Gilroy R."/>
        </authorList>
    </citation>
    <scope>NUCLEOTIDE SEQUENCE</scope>
    <source>
        <strain evidence="13">CHK193-30670</strain>
    </source>
</reference>
<dbReference type="GO" id="GO:0002098">
    <property type="term" value="P:tRNA wobble uridine modification"/>
    <property type="evidence" value="ECO:0007669"/>
    <property type="project" value="TreeGrafter"/>
</dbReference>
<dbReference type="HAMAP" id="MF_00379">
    <property type="entry name" value="GTPase_MnmE"/>
    <property type="match status" value="1"/>
</dbReference>
<protein>
    <recommendedName>
        <fullName evidence="10">tRNA modification GTPase MnmE</fullName>
        <ecNumber evidence="10">3.6.-.-</ecNumber>
    </recommendedName>
</protein>
<feature type="binding site" evidence="10">
    <location>
        <position position="120"/>
    </location>
    <ligand>
        <name>(6S)-5-formyl-5,6,7,8-tetrahydrofolate</name>
        <dbReference type="ChEBI" id="CHEBI:57457"/>
    </ligand>
</feature>
<dbReference type="InterPro" id="IPR004520">
    <property type="entry name" value="GTPase_MnmE"/>
</dbReference>
<organism evidence="13 14">
    <name type="scientific">Candidatus Aphodocola excrementigallinarum</name>
    <dbReference type="NCBI Taxonomy" id="2840670"/>
    <lineage>
        <taxon>Bacteria</taxon>
        <taxon>Bacillati</taxon>
        <taxon>Bacillota</taxon>
        <taxon>Bacilli</taxon>
        <taxon>Candidatus Aphodocola</taxon>
    </lineage>
</organism>
<dbReference type="FunFam" id="3.30.1360.120:FF:000003">
    <property type="entry name" value="tRNA modification GTPase MnmE"/>
    <property type="match status" value="1"/>
</dbReference>
<dbReference type="NCBIfam" id="TIGR00231">
    <property type="entry name" value="small_GTP"/>
    <property type="match status" value="1"/>
</dbReference>
<keyword evidence="8 10" id="KW-0630">Potassium</keyword>
<dbReference type="GO" id="GO:0005525">
    <property type="term" value="F:GTP binding"/>
    <property type="evidence" value="ECO:0007669"/>
    <property type="project" value="UniProtKB-UniRule"/>
</dbReference>
<feature type="domain" description="TrmE-type G" evidence="12">
    <location>
        <begin position="217"/>
        <end position="368"/>
    </location>
</feature>
<comment type="subcellular location">
    <subcellularLocation>
        <location evidence="10">Cytoplasm</location>
    </subcellularLocation>
</comment>
<dbReference type="SUPFAM" id="SSF52540">
    <property type="entry name" value="P-loop containing nucleoside triphosphate hydrolases"/>
    <property type="match status" value="1"/>
</dbReference>
<feature type="binding site" evidence="10">
    <location>
        <position position="227"/>
    </location>
    <ligand>
        <name>K(+)</name>
        <dbReference type="ChEBI" id="CHEBI:29103"/>
    </ligand>
</feature>
<evidence type="ECO:0000256" key="7">
    <source>
        <dbReference type="ARBA" id="ARBA00022842"/>
    </source>
</evidence>
<evidence type="ECO:0000256" key="2">
    <source>
        <dbReference type="ARBA" id="ARBA00022490"/>
    </source>
</evidence>
<dbReference type="GO" id="GO:0005829">
    <property type="term" value="C:cytosol"/>
    <property type="evidence" value="ECO:0007669"/>
    <property type="project" value="TreeGrafter"/>
</dbReference>
<comment type="caution">
    <text evidence="10">Lacks conserved residue(s) required for the propagation of feature annotation.</text>
</comment>
<dbReference type="InterPro" id="IPR027417">
    <property type="entry name" value="P-loop_NTPase"/>
</dbReference>
<keyword evidence="2 10" id="KW-0963">Cytoplasm</keyword>
<evidence type="ECO:0000256" key="3">
    <source>
        <dbReference type="ARBA" id="ARBA00022694"/>
    </source>
</evidence>
<evidence type="ECO:0000256" key="1">
    <source>
        <dbReference type="ARBA" id="ARBA00011043"/>
    </source>
</evidence>
<comment type="caution">
    <text evidence="13">The sequence shown here is derived from an EMBL/GenBank/DDBJ whole genome shotgun (WGS) entry which is preliminary data.</text>
</comment>
<name>A0A9D1LIL4_9FIRM</name>
<comment type="similarity">
    <text evidence="1 10 11">Belongs to the TRAFAC class TrmE-Era-EngA-EngB-Septin-like GTPase superfamily. TrmE GTPase family.</text>
</comment>
<dbReference type="Gene3D" id="3.30.1360.120">
    <property type="entry name" value="Probable tRNA modification gtpase trme, domain 1"/>
    <property type="match status" value="1"/>
</dbReference>
<dbReference type="NCBIfam" id="NF003661">
    <property type="entry name" value="PRK05291.1-3"/>
    <property type="match status" value="1"/>
</dbReference>
<feature type="binding site" evidence="10">
    <location>
        <position position="447"/>
    </location>
    <ligand>
        <name>(6S)-5-formyl-5,6,7,8-tetrahydrofolate</name>
        <dbReference type="ChEBI" id="CHEBI:57457"/>
    </ligand>
</feature>
<keyword evidence="3 10" id="KW-0819">tRNA processing</keyword>
<accession>A0A9D1LIL4</accession>
<dbReference type="PRINTS" id="PR00326">
    <property type="entry name" value="GTP1OBG"/>
</dbReference>
<evidence type="ECO:0000313" key="13">
    <source>
        <dbReference type="EMBL" id="HIU39972.1"/>
    </source>
</evidence>
<dbReference type="CDD" id="cd14858">
    <property type="entry name" value="TrmE_N"/>
    <property type="match status" value="1"/>
</dbReference>
<evidence type="ECO:0000256" key="8">
    <source>
        <dbReference type="ARBA" id="ARBA00022958"/>
    </source>
</evidence>
<dbReference type="Pfam" id="PF10396">
    <property type="entry name" value="TrmE_N"/>
    <property type="match status" value="1"/>
</dbReference>
<dbReference type="PROSITE" id="PS51709">
    <property type="entry name" value="G_TRME"/>
    <property type="match status" value="1"/>
</dbReference>
<feature type="binding site" evidence="10">
    <location>
        <position position="231"/>
    </location>
    <ligand>
        <name>Mg(2+)</name>
        <dbReference type="ChEBI" id="CHEBI:18420"/>
    </ligand>
</feature>
<evidence type="ECO:0000256" key="9">
    <source>
        <dbReference type="ARBA" id="ARBA00023134"/>
    </source>
</evidence>
<keyword evidence="9 10" id="KW-0342">GTP-binding</keyword>
<dbReference type="PANTHER" id="PTHR42714">
    <property type="entry name" value="TRNA MODIFICATION GTPASE GTPBP3"/>
    <property type="match status" value="1"/>
</dbReference>
<evidence type="ECO:0000256" key="11">
    <source>
        <dbReference type="RuleBase" id="RU003313"/>
    </source>
</evidence>
<dbReference type="Proteomes" id="UP000824074">
    <property type="component" value="Unassembled WGS sequence"/>
</dbReference>
<dbReference type="InterPro" id="IPR018948">
    <property type="entry name" value="GTP-bd_TrmE_N"/>
</dbReference>
<keyword evidence="7 10" id="KW-0460">Magnesium</keyword>
<dbReference type="EC" id="3.6.-.-" evidence="10"/>
<dbReference type="Pfam" id="PF12631">
    <property type="entry name" value="MnmE_helical"/>
    <property type="match status" value="1"/>
</dbReference>
<dbReference type="CDD" id="cd04164">
    <property type="entry name" value="trmE"/>
    <property type="match status" value="1"/>
</dbReference>
<comment type="cofactor">
    <cofactor evidence="10">
        <name>K(+)</name>
        <dbReference type="ChEBI" id="CHEBI:29103"/>
    </cofactor>
    <text evidence="10">Binds 1 potassium ion per subunit.</text>
</comment>
<dbReference type="InterPro" id="IPR031168">
    <property type="entry name" value="G_TrmE"/>
</dbReference>
<evidence type="ECO:0000313" key="14">
    <source>
        <dbReference type="Proteomes" id="UP000824074"/>
    </source>
</evidence>
<reference evidence="13" key="2">
    <citation type="journal article" date="2021" name="PeerJ">
        <title>Extensive microbial diversity within the chicken gut microbiome revealed by metagenomics and culture.</title>
        <authorList>
            <person name="Gilroy R."/>
            <person name="Ravi A."/>
            <person name="Getino M."/>
            <person name="Pursley I."/>
            <person name="Horton D.L."/>
            <person name="Alikhan N.F."/>
            <person name="Baker D."/>
            <person name="Gharbi K."/>
            <person name="Hall N."/>
            <person name="Watson M."/>
            <person name="Adriaenssens E.M."/>
            <person name="Foster-Nyarko E."/>
            <person name="Jarju S."/>
            <person name="Secka A."/>
            <person name="Antonio M."/>
            <person name="Oren A."/>
            <person name="Chaudhuri R.R."/>
            <person name="La Ragione R."/>
            <person name="Hildebrand F."/>
            <person name="Pallen M.J."/>
        </authorList>
    </citation>
    <scope>NUCLEOTIDE SEQUENCE</scope>
    <source>
        <strain evidence="13">CHK193-30670</strain>
    </source>
</reference>
<feature type="binding site" evidence="10">
    <location>
        <position position="246"/>
    </location>
    <ligand>
        <name>K(+)</name>
        <dbReference type="ChEBI" id="CHEBI:29103"/>
    </ligand>
</feature>
<feature type="binding site" evidence="10">
    <location>
        <position position="252"/>
    </location>
    <ligand>
        <name>Mg(2+)</name>
        <dbReference type="ChEBI" id="CHEBI:18420"/>
    </ligand>
</feature>
<dbReference type="InterPro" id="IPR006073">
    <property type="entry name" value="GTP-bd"/>
</dbReference>
<feature type="binding site" evidence="10">
    <location>
        <begin position="271"/>
        <end position="274"/>
    </location>
    <ligand>
        <name>GTP</name>
        <dbReference type="ChEBI" id="CHEBI:37565"/>
    </ligand>
</feature>
<comment type="function">
    <text evidence="10">Exhibits a very high intrinsic GTPase hydrolysis rate. Involved in the addition of a carboxymethylaminomethyl (cmnm) group at the wobble position (U34) of certain tRNAs, forming tRNA-cmnm(5)s(2)U34.</text>
</comment>
<dbReference type="PANTHER" id="PTHR42714:SF2">
    <property type="entry name" value="TRNA MODIFICATION GTPASE GTPBP3, MITOCHONDRIAL"/>
    <property type="match status" value="1"/>
</dbReference>
<evidence type="ECO:0000256" key="10">
    <source>
        <dbReference type="HAMAP-Rule" id="MF_00379"/>
    </source>
</evidence>
<evidence type="ECO:0000256" key="6">
    <source>
        <dbReference type="ARBA" id="ARBA00022801"/>
    </source>
</evidence>
<feature type="binding site" evidence="10">
    <location>
        <begin position="246"/>
        <end position="252"/>
    </location>
    <ligand>
        <name>GTP</name>
        <dbReference type="ChEBI" id="CHEBI:37565"/>
    </ligand>
</feature>
<dbReference type="NCBIfam" id="TIGR00450">
    <property type="entry name" value="mnmE_trmE_thdF"/>
    <property type="match status" value="1"/>
</dbReference>
<sequence length="447" mass="49844">MNDTIVAISTALGEGAISIIRVSGDDAIKIVNGIFKGKDLSKVDSHTINYGHIIYKDEIIDEVLVSVMRSPKTYTKEDVIEINTHGSIAVVNKIMEILLLSGCRLAEPGEFTKRAFLNGRIDLTEAEGVMDLINSETELTRKMAVNELSGKVSKLITDLREKIVALISNIEVNIDYPEYEDIEVVTIDRIKKEVKEMKEELTKILKLSEDGKILKDGIKTVILGKPNVGKSSLLNALLEENKAIVTDVKGTTRDIVEGSIIVGGVKLNLIDTAGVRKSSDVVEKIGIEKSLSLIDEAELILLVLDSSEELTEEDKFLLDKTKDKKRIVIMNKDDLENNNKYNEDVIRISAKTNQGIDLVKDKIKELFNANAFLNKNLTYFTNVRQITILKQAIESLNDAYQGVLNNSEIDMIEIDLKLAWERLGDIIGANYTEELIDNLFSRFCLGK</sequence>
<dbReference type="GO" id="GO:0030488">
    <property type="term" value="P:tRNA methylation"/>
    <property type="evidence" value="ECO:0007669"/>
    <property type="project" value="TreeGrafter"/>
</dbReference>
<dbReference type="AlphaFoldDB" id="A0A9D1LIL4"/>
<evidence type="ECO:0000259" key="12">
    <source>
        <dbReference type="PROSITE" id="PS51709"/>
    </source>
</evidence>
<dbReference type="InterPro" id="IPR025867">
    <property type="entry name" value="MnmE_helical"/>
</dbReference>
<dbReference type="GO" id="GO:0042802">
    <property type="term" value="F:identical protein binding"/>
    <property type="evidence" value="ECO:0007669"/>
    <property type="project" value="UniProtKB-ARBA"/>
</dbReference>
<dbReference type="InterPro" id="IPR005225">
    <property type="entry name" value="Small_GTP-bd"/>
</dbReference>
<feature type="binding site" evidence="10">
    <location>
        <position position="251"/>
    </location>
    <ligand>
        <name>K(+)</name>
        <dbReference type="ChEBI" id="CHEBI:29103"/>
    </ligand>
</feature>
<dbReference type="GO" id="GO:0046872">
    <property type="term" value="F:metal ion binding"/>
    <property type="evidence" value="ECO:0007669"/>
    <property type="project" value="UniProtKB-KW"/>
</dbReference>
<dbReference type="SUPFAM" id="SSF116878">
    <property type="entry name" value="TrmE connector domain"/>
    <property type="match status" value="1"/>
</dbReference>
<feature type="binding site" evidence="10">
    <location>
        <begin position="227"/>
        <end position="232"/>
    </location>
    <ligand>
        <name>GTP</name>
        <dbReference type="ChEBI" id="CHEBI:37565"/>
    </ligand>
</feature>
<feature type="binding site" evidence="10">
    <location>
        <position position="81"/>
    </location>
    <ligand>
        <name>(6S)-5-formyl-5,6,7,8-tetrahydrofolate</name>
        <dbReference type="ChEBI" id="CHEBI:57457"/>
    </ligand>
</feature>